<protein>
    <submittedName>
        <fullName evidence="2">Putative RNA helicase SDE3</fullName>
    </submittedName>
</protein>
<gene>
    <name evidence="2" type="ORF">EPI10_017684</name>
</gene>
<proteinExistence type="predicted"/>
<feature type="chain" id="PRO_5022910629" evidence="1">
    <location>
        <begin position="19"/>
        <end position="108"/>
    </location>
</feature>
<keyword evidence="2" id="KW-0347">Helicase</keyword>
<accession>A0A5B6UB79</accession>
<dbReference type="Proteomes" id="UP000325315">
    <property type="component" value="Unassembled WGS sequence"/>
</dbReference>
<keyword evidence="3" id="KW-1185">Reference proteome</keyword>
<dbReference type="EMBL" id="SMMG02000012">
    <property type="protein sequence ID" value="KAA3454578.1"/>
    <property type="molecule type" value="Genomic_DNA"/>
</dbReference>
<keyword evidence="2" id="KW-0378">Hydrolase</keyword>
<reference evidence="3" key="1">
    <citation type="journal article" date="2019" name="Plant Biotechnol. J.">
        <title>Genome sequencing of the Australian wild diploid species Gossypium australe highlights disease resistance and delayed gland morphogenesis.</title>
        <authorList>
            <person name="Cai Y."/>
            <person name="Cai X."/>
            <person name="Wang Q."/>
            <person name="Wang P."/>
            <person name="Zhang Y."/>
            <person name="Cai C."/>
            <person name="Xu Y."/>
            <person name="Wang K."/>
            <person name="Zhou Z."/>
            <person name="Wang C."/>
            <person name="Geng S."/>
            <person name="Li B."/>
            <person name="Dong Q."/>
            <person name="Hou Y."/>
            <person name="Wang H."/>
            <person name="Ai P."/>
            <person name="Liu Z."/>
            <person name="Yi F."/>
            <person name="Sun M."/>
            <person name="An G."/>
            <person name="Cheng J."/>
            <person name="Zhang Y."/>
            <person name="Shi Q."/>
            <person name="Xie Y."/>
            <person name="Shi X."/>
            <person name="Chang Y."/>
            <person name="Huang F."/>
            <person name="Chen Y."/>
            <person name="Hong S."/>
            <person name="Mi L."/>
            <person name="Sun Q."/>
            <person name="Zhang L."/>
            <person name="Zhou B."/>
            <person name="Peng R."/>
            <person name="Zhang X."/>
            <person name="Liu F."/>
        </authorList>
    </citation>
    <scope>NUCLEOTIDE SEQUENCE [LARGE SCALE GENOMIC DNA]</scope>
    <source>
        <strain evidence="3">cv. PA1801</strain>
    </source>
</reference>
<dbReference type="GO" id="GO:0004386">
    <property type="term" value="F:helicase activity"/>
    <property type="evidence" value="ECO:0007669"/>
    <property type="project" value="UniProtKB-KW"/>
</dbReference>
<evidence type="ECO:0000313" key="2">
    <source>
        <dbReference type="EMBL" id="KAA3454578.1"/>
    </source>
</evidence>
<comment type="caution">
    <text evidence="2">The sequence shown here is derived from an EMBL/GenBank/DDBJ whole genome shotgun (WGS) entry which is preliminary data.</text>
</comment>
<keyword evidence="2" id="KW-0547">Nucleotide-binding</keyword>
<evidence type="ECO:0000313" key="3">
    <source>
        <dbReference type="Proteomes" id="UP000325315"/>
    </source>
</evidence>
<dbReference type="OrthoDB" id="6513042at2759"/>
<sequence>MVLLLFYAFVFTVENVMNLPVHFKRQYDGIVVKANEKRRDLHTLLPSVFDDVFLLIKLFPSYHFTDYKVFIVSVKEKTASSTEELGGVSHLTADSGGELVESLSKPVE</sequence>
<evidence type="ECO:0000256" key="1">
    <source>
        <dbReference type="SAM" id="SignalP"/>
    </source>
</evidence>
<keyword evidence="1" id="KW-0732">Signal</keyword>
<feature type="signal peptide" evidence="1">
    <location>
        <begin position="1"/>
        <end position="18"/>
    </location>
</feature>
<name>A0A5B6UB79_9ROSI</name>
<dbReference type="AlphaFoldDB" id="A0A5B6UB79"/>
<organism evidence="2 3">
    <name type="scientific">Gossypium australe</name>
    <dbReference type="NCBI Taxonomy" id="47621"/>
    <lineage>
        <taxon>Eukaryota</taxon>
        <taxon>Viridiplantae</taxon>
        <taxon>Streptophyta</taxon>
        <taxon>Embryophyta</taxon>
        <taxon>Tracheophyta</taxon>
        <taxon>Spermatophyta</taxon>
        <taxon>Magnoliopsida</taxon>
        <taxon>eudicotyledons</taxon>
        <taxon>Gunneridae</taxon>
        <taxon>Pentapetalae</taxon>
        <taxon>rosids</taxon>
        <taxon>malvids</taxon>
        <taxon>Malvales</taxon>
        <taxon>Malvaceae</taxon>
        <taxon>Malvoideae</taxon>
        <taxon>Gossypium</taxon>
    </lineage>
</organism>
<keyword evidence="2" id="KW-0067">ATP-binding</keyword>